<sequence>RLPVPHRHAATVPRTAGEDEDGRRRPRPGAVPPSSGTRDGAAEETDETEARARERSGRAAARSLPGSGEGRARVRRTRPASAARAPSRPGDGGGGGGGRRGLEDGCPAGGGGGGRTPSLAPRGGDGSE</sequence>
<protein>
    <submittedName>
        <fullName evidence="2">Uncharacterized protein</fullName>
    </submittedName>
</protein>
<gene>
    <name evidence="2" type="ORF">THAOC_23061</name>
</gene>
<dbReference type="Proteomes" id="UP000266841">
    <property type="component" value="Unassembled WGS sequence"/>
</dbReference>
<name>K0RSY1_THAOC</name>
<reference evidence="2 3" key="1">
    <citation type="journal article" date="2012" name="Genome Biol.">
        <title>Genome and low-iron response of an oceanic diatom adapted to chronic iron limitation.</title>
        <authorList>
            <person name="Lommer M."/>
            <person name="Specht M."/>
            <person name="Roy A.S."/>
            <person name="Kraemer L."/>
            <person name="Andreson R."/>
            <person name="Gutowska M.A."/>
            <person name="Wolf J."/>
            <person name="Bergner S.V."/>
            <person name="Schilhabel M.B."/>
            <person name="Klostermeier U.C."/>
            <person name="Beiko R.G."/>
            <person name="Rosenstiel P."/>
            <person name="Hippler M."/>
            <person name="Laroche J."/>
        </authorList>
    </citation>
    <scope>NUCLEOTIDE SEQUENCE [LARGE SCALE GENOMIC DNA]</scope>
    <source>
        <strain evidence="2 3">CCMP1005</strain>
    </source>
</reference>
<dbReference type="EMBL" id="AGNL01030059">
    <property type="protein sequence ID" value="EJK56953.1"/>
    <property type="molecule type" value="Genomic_DNA"/>
</dbReference>
<proteinExistence type="predicted"/>
<keyword evidence="3" id="KW-1185">Reference proteome</keyword>
<evidence type="ECO:0000256" key="1">
    <source>
        <dbReference type="SAM" id="MobiDB-lite"/>
    </source>
</evidence>
<organism evidence="2 3">
    <name type="scientific">Thalassiosira oceanica</name>
    <name type="common">Marine diatom</name>
    <dbReference type="NCBI Taxonomy" id="159749"/>
    <lineage>
        <taxon>Eukaryota</taxon>
        <taxon>Sar</taxon>
        <taxon>Stramenopiles</taxon>
        <taxon>Ochrophyta</taxon>
        <taxon>Bacillariophyta</taxon>
        <taxon>Coscinodiscophyceae</taxon>
        <taxon>Thalassiosirophycidae</taxon>
        <taxon>Thalassiosirales</taxon>
        <taxon>Thalassiosiraceae</taxon>
        <taxon>Thalassiosira</taxon>
    </lineage>
</organism>
<feature type="non-terminal residue" evidence="2">
    <location>
        <position position="1"/>
    </location>
</feature>
<accession>K0RSY1</accession>
<feature type="region of interest" description="Disordered" evidence="1">
    <location>
        <begin position="1"/>
        <end position="128"/>
    </location>
</feature>
<feature type="compositionally biased region" description="Basic and acidic residues" evidence="1">
    <location>
        <begin position="48"/>
        <end position="57"/>
    </location>
</feature>
<dbReference type="AlphaFoldDB" id="K0RSY1"/>
<feature type="compositionally biased region" description="Low complexity" evidence="1">
    <location>
        <begin position="79"/>
        <end position="89"/>
    </location>
</feature>
<evidence type="ECO:0000313" key="3">
    <source>
        <dbReference type="Proteomes" id="UP000266841"/>
    </source>
</evidence>
<feature type="compositionally biased region" description="Gly residues" evidence="1">
    <location>
        <begin position="90"/>
        <end position="99"/>
    </location>
</feature>
<evidence type="ECO:0000313" key="2">
    <source>
        <dbReference type="EMBL" id="EJK56953.1"/>
    </source>
</evidence>
<comment type="caution">
    <text evidence="2">The sequence shown here is derived from an EMBL/GenBank/DDBJ whole genome shotgun (WGS) entry which is preliminary data.</text>
</comment>